<organism evidence="1">
    <name type="scientific">Arion vulgaris</name>
    <dbReference type="NCBI Taxonomy" id="1028688"/>
    <lineage>
        <taxon>Eukaryota</taxon>
        <taxon>Metazoa</taxon>
        <taxon>Spiralia</taxon>
        <taxon>Lophotrochozoa</taxon>
        <taxon>Mollusca</taxon>
        <taxon>Gastropoda</taxon>
        <taxon>Heterobranchia</taxon>
        <taxon>Euthyneura</taxon>
        <taxon>Panpulmonata</taxon>
        <taxon>Eupulmonata</taxon>
        <taxon>Stylommatophora</taxon>
        <taxon>Helicina</taxon>
        <taxon>Arionoidea</taxon>
        <taxon>Arionidae</taxon>
        <taxon>Arion</taxon>
    </lineage>
</organism>
<dbReference type="EMBL" id="HACG01024905">
    <property type="protein sequence ID" value="CEK71770.1"/>
    <property type="molecule type" value="Transcribed_RNA"/>
</dbReference>
<dbReference type="AlphaFoldDB" id="A0A0B6ZVG2"/>
<proteinExistence type="predicted"/>
<gene>
    <name evidence="1" type="primary">ORF79763</name>
</gene>
<evidence type="ECO:0000313" key="1">
    <source>
        <dbReference type="EMBL" id="CEK71770.1"/>
    </source>
</evidence>
<protein>
    <submittedName>
        <fullName evidence="1">Uncharacterized protein</fullName>
    </submittedName>
</protein>
<sequence length="50" mass="5956">MHANHDPFTTHYTSSLHDIISKHMTQHLFKMWLPNNDIPIMTSWSNMSFL</sequence>
<name>A0A0B6ZVG2_9EUPU</name>
<accession>A0A0B6ZVG2</accession>
<reference evidence="1" key="1">
    <citation type="submission" date="2014-12" db="EMBL/GenBank/DDBJ databases">
        <title>Insight into the proteome of Arion vulgaris.</title>
        <authorList>
            <person name="Aradska J."/>
            <person name="Bulat T."/>
            <person name="Smidak R."/>
            <person name="Sarate P."/>
            <person name="Gangsoo J."/>
            <person name="Sialana F."/>
            <person name="Bilban M."/>
            <person name="Lubec G."/>
        </authorList>
    </citation>
    <scope>NUCLEOTIDE SEQUENCE</scope>
    <source>
        <tissue evidence="1">Skin</tissue>
    </source>
</reference>